<accession>A0AAV4IDN2</accession>
<name>A0AAV4IDN2_9GAST</name>
<gene>
    <name evidence="2" type="ORF">ElyMa_003005600</name>
</gene>
<keyword evidence="3" id="KW-1185">Reference proteome</keyword>
<evidence type="ECO:0000313" key="2">
    <source>
        <dbReference type="EMBL" id="GFS08041.1"/>
    </source>
</evidence>
<dbReference type="Proteomes" id="UP000762676">
    <property type="component" value="Unassembled WGS sequence"/>
</dbReference>
<reference evidence="2 3" key="1">
    <citation type="journal article" date="2021" name="Elife">
        <title>Chloroplast acquisition without the gene transfer in kleptoplastic sea slugs, Plakobranchus ocellatus.</title>
        <authorList>
            <person name="Maeda T."/>
            <person name="Takahashi S."/>
            <person name="Yoshida T."/>
            <person name="Shimamura S."/>
            <person name="Takaki Y."/>
            <person name="Nagai Y."/>
            <person name="Toyoda A."/>
            <person name="Suzuki Y."/>
            <person name="Arimoto A."/>
            <person name="Ishii H."/>
            <person name="Satoh N."/>
            <person name="Nishiyama T."/>
            <person name="Hasebe M."/>
            <person name="Maruyama T."/>
            <person name="Minagawa J."/>
            <person name="Obokata J."/>
            <person name="Shigenobu S."/>
        </authorList>
    </citation>
    <scope>NUCLEOTIDE SEQUENCE [LARGE SCALE GENOMIC DNA]</scope>
</reference>
<evidence type="ECO:0000313" key="3">
    <source>
        <dbReference type="Proteomes" id="UP000762676"/>
    </source>
</evidence>
<dbReference type="GO" id="GO:0005096">
    <property type="term" value="F:GTPase activator activity"/>
    <property type="evidence" value="ECO:0007669"/>
    <property type="project" value="UniProtKB-KW"/>
</dbReference>
<organism evidence="2 3">
    <name type="scientific">Elysia marginata</name>
    <dbReference type="NCBI Taxonomy" id="1093978"/>
    <lineage>
        <taxon>Eukaryota</taxon>
        <taxon>Metazoa</taxon>
        <taxon>Spiralia</taxon>
        <taxon>Lophotrochozoa</taxon>
        <taxon>Mollusca</taxon>
        <taxon>Gastropoda</taxon>
        <taxon>Heterobranchia</taxon>
        <taxon>Euthyneura</taxon>
        <taxon>Panpulmonata</taxon>
        <taxon>Sacoglossa</taxon>
        <taxon>Placobranchoidea</taxon>
        <taxon>Plakobranchidae</taxon>
        <taxon>Elysia</taxon>
    </lineage>
</organism>
<comment type="caution">
    <text evidence="2">The sequence shown here is derived from an EMBL/GenBank/DDBJ whole genome shotgun (WGS) entry which is preliminary data.</text>
</comment>
<protein>
    <submittedName>
        <fullName evidence="2">GTPase-activating protein</fullName>
    </submittedName>
</protein>
<dbReference type="PANTHER" id="PTHR15729:SF10">
    <property type="entry name" value="GTPASE-ACTIVATING PROTEIN CDGAPR"/>
    <property type="match status" value="1"/>
</dbReference>
<dbReference type="InterPro" id="IPR051576">
    <property type="entry name" value="PX-Rho_GAP"/>
</dbReference>
<proteinExistence type="predicted"/>
<dbReference type="PANTHER" id="PTHR15729">
    <property type="entry name" value="CDC42 GTPASE-ACTIVATING PROTEIN"/>
    <property type="match status" value="1"/>
</dbReference>
<dbReference type="AlphaFoldDB" id="A0AAV4IDN2"/>
<evidence type="ECO:0000256" key="1">
    <source>
        <dbReference type="ARBA" id="ARBA00022468"/>
    </source>
</evidence>
<keyword evidence="1" id="KW-0343">GTPase activation</keyword>
<sequence>MIQMMMNATTKNMVSICSEDASGCKHSTDSVEDSGIFYVTVRGSAPKPWLIRRTVENFLTLDKQLHKCIFDRRFSHLEDLSVAELGDKPKQFVADKVIAKLCLSPSEPLLLAIPLSLFLFHCALRGGLAR</sequence>
<dbReference type="GO" id="GO:0007264">
    <property type="term" value="P:small GTPase-mediated signal transduction"/>
    <property type="evidence" value="ECO:0007669"/>
    <property type="project" value="TreeGrafter"/>
</dbReference>
<dbReference type="EMBL" id="BMAT01006184">
    <property type="protein sequence ID" value="GFS08041.1"/>
    <property type="molecule type" value="Genomic_DNA"/>
</dbReference>